<comment type="similarity">
    <text evidence="2 7">Belongs to the cytochrome P450 family.</text>
</comment>
<keyword evidence="7" id="KW-0560">Oxidoreductase</keyword>
<evidence type="ECO:0000256" key="6">
    <source>
        <dbReference type="PIRSR" id="PIRSR602401-1"/>
    </source>
</evidence>
<feature type="transmembrane region" description="Helical" evidence="8">
    <location>
        <begin position="20"/>
        <end position="46"/>
    </location>
</feature>
<dbReference type="EMBL" id="MU858230">
    <property type="protein sequence ID" value="KAK4208759.1"/>
    <property type="molecule type" value="Genomic_DNA"/>
</dbReference>
<reference evidence="9" key="2">
    <citation type="submission" date="2023-05" db="EMBL/GenBank/DDBJ databases">
        <authorList>
            <consortium name="Lawrence Berkeley National Laboratory"/>
            <person name="Steindorff A."/>
            <person name="Hensen N."/>
            <person name="Bonometti L."/>
            <person name="Westerberg I."/>
            <person name="Brannstrom I.O."/>
            <person name="Guillou S."/>
            <person name="Cros-Aarteil S."/>
            <person name="Calhoun S."/>
            <person name="Haridas S."/>
            <person name="Kuo A."/>
            <person name="Mondo S."/>
            <person name="Pangilinan J."/>
            <person name="Riley R."/>
            <person name="Labutti K."/>
            <person name="Andreopoulos B."/>
            <person name="Lipzen A."/>
            <person name="Chen C."/>
            <person name="Yanf M."/>
            <person name="Daum C."/>
            <person name="Ng V."/>
            <person name="Clum A."/>
            <person name="Ohm R."/>
            <person name="Martin F."/>
            <person name="Silar P."/>
            <person name="Natvig D."/>
            <person name="Lalanne C."/>
            <person name="Gautier V."/>
            <person name="Ament-Velasquez S.L."/>
            <person name="Kruys A."/>
            <person name="Hutchinson M.I."/>
            <person name="Powell A.J."/>
            <person name="Barry K."/>
            <person name="Miller A.N."/>
            <person name="Grigoriev I.V."/>
            <person name="Debuchy R."/>
            <person name="Gladieux P."/>
            <person name="Thoren M.H."/>
            <person name="Johannesson H."/>
        </authorList>
    </citation>
    <scope>NUCLEOTIDE SEQUENCE</scope>
    <source>
        <strain evidence="9">PSN293</strain>
    </source>
</reference>
<keyword evidence="7 9" id="KW-0503">Monooxygenase</keyword>
<keyword evidence="8" id="KW-0812">Transmembrane</keyword>
<dbReference type="PANTHER" id="PTHR24305">
    <property type="entry name" value="CYTOCHROME P450"/>
    <property type="match status" value="1"/>
</dbReference>
<evidence type="ECO:0000313" key="10">
    <source>
        <dbReference type="Proteomes" id="UP001301769"/>
    </source>
</evidence>
<evidence type="ECO:0000313" key="9">
    <source>
        <dbReference type="EMBL" id="KAK4208759.1"/>
    </source>
</evidence>
<evidence type="ECO:0000256" key="8">
    <source>
        <dbReference type="SAM" id="Phobius"/>
    </source>
</evidence>
<dbReference type="InterPro" id="IPR050121">
    <property type="entry name" value="Cytochrome_P450_monoxygenase"/>
</dbReference>
<comment type="caution">
    <text evidence="9">The sequence shown here is derived from an EMBL/GenBank/DDBJ whole genome shotgun (WGS) entry which is preliminary data.</text>
</comment>
<keyword evidence="8" id="KW-1133">Transmembrane helix</keyword>
<accession>A0AAN6XXJ5</accession>
<dbReference type="InterPro" id="IPR017972">
    <property type="entry name" value="Cyt_P450_CS"/>
</dbReference>
<evidence type="ECO:0000256" key="3">
    <source>
        <dbReference type="ARBA" id="ARBA00022617"/>
    </source>
</evidence>
<organism evidence="9 10">
    <name type="scientific">Rhypophila decipiens</name>
    <dbReference type="NCBI Taxonomy" id="261697"/>
    <lineage>
        <taxon>Eukaryota</taxon>
        <taxon>Fungi</taxon>
        <taxon>Dikarya</taxon>
        <taxon>Ascomycota</taxon>
        <taxon>Pezizomycotina</taxon>
        <taxon>Sordariomycetes</taxon>
        <taxon>Sordariomycetidae</taxon>
        <taxon>Sordariales</taxon>
        <taxon>Naviculisporaceae</taxon>
        <taxon>Rhypophila</taxon>
    </lineage>
</organism>
<evidence type="ECO:0000256" key="7">
    <source>
        <dbReference type="RuleBase" id="RU000461"/>
    </source>
</evidence>
<dbReference type="PROSITE" id="PS00086">
    <property type="entry name" value="CYTOCHROME_P450"/>
    <property type="match status" value="1"/>
</dbReference>
<reference evidence="9" key="1">
    <citation type="journal article" date="2023" name="Mol. Phylogenet. Evol.">
        <title>Genome-scale phylogeny and comparative genomics of the fungal order Sordariales.</title>
        <authorList>
            <person name="Hensen N."/>
            <person name="Bonometti L."/>
            <person name="Westerberg I."/>
            <person name="Brannstrom I.O."/>
            <person name="Guillou S."/>
            <person name="Cros-Aarteil S."/>
            <person name="Calhoun S."/>
            <person name="Haridas S."/>
            <person name="Kuo A."/>
            <person name="Mondo S."/>
            <person name="Pangilinan J."/>
            <person name="Riley R."/>
            <person name="LaButti K."/>
            <person name="Andreopoulos B."/>
            <person name="Lipzen A."/>
            <person name="Chen C."/>
            <person name="Yan M."/>
            <person name="Daum C."/>
            <person name="Ng V."/>
            <person name="Clum A."/>
            <person name="Steindorff A."/>
            <person name="Ohm R.A."/>
            <person name="Martin F."/>
            <person name="Silar P."/>
            <person name="Natvig D.O."/>
            <person name="Lalanne C."/>
            <person name="Gautier V."/>
            <person name="Ament-Velasquez S.L."/>
            <person name="Kruys A."/>
            <person name="Hutchinson M.I."/>
            <person name="Powell A.J."/>
            <person name="Barry K."/>
            <person name="Miller A.N."/>
            <person name="Grigoriev I.V."/>
            <person name="Debuchy R."/>
            <person name="Gladieux P."/>
            <person name="Hiltunen Thoren M."/>
            <person name="Johannesson H."/>
        </authorList>
    </citation>
    <scope>NUCLEOTIDE SEQUENCE</scope>
    <source>
        <strain evidence="9">PSN293</strain>
    </source>
</reference>
<dbReference type="GO" id="GO:0020037">
    <property type="term" value="F:heme binding"/>
    <property type="evidence" value="ECO:0007669"/>
    <property type="project" value="InterPro"/>
</dbReference>
<keyword evidence="10" id="KW-1185">Reference proteome</keyword>
<feature type="transmembrane region" description="Helical" evidence="8">
    <location>
        <begin position="241"/>
        <end position="259"/>
    </location>
</feature>
<dbReference type="Gene3D" id="1.10.630.10">
    <property type="entry name" value="Cytochrome P450"/>
    <property type="match status" value="1"/>
</dbReference>
<evidence type="ECO:0000256" key="1">
    <source>
        <dbReference type="ARBA" id="ARBA00001971"/>
    </source>
</evidence>
<dbReference type="PRINTS" id="PR00463">
    <property type="entry name" value="EP450I"/>
</dbReference>
<evidence type="ECO:0000256" key="5">
    <source>
        <dbReference type="ARBA" id="ARBA00023004"/>
    </source>
</evidence>
<dbReference type="InterPro" id="IPR002401">
    <property type="entry name" value="Cyt_P450_E_grp-I"/>
</dbReference>
<dbReference type="InterPro" id="IPR036396">
    <property type="entry name" value="Cyt_P450_sf"/>
</dbReference>
<dbReference type="GO" id="GO:0005506">
    <property type="term" value="F:iron ion binding"/>
    <property type="evidence" value="ECO:0007669"/>
    <property type="project" value="InterPro"/>
</dbReference>
<protein>
    <submittedName>
        <fullName evidence="9">Cytochrome P450 monooxygenase sdnT</fullName>
    </submittedName>
</protein>
<dbReference type="PRINTS" id="PR00385">
    <property type="entry name" value="P450"/>
</dbReference>
<dbReference type="GO" id="GO:0016705">
    <property type="term" value="F:oxidoreductase activity, acting on paired donors, with incorporation or reduction of molecular oxygen"/>
    <property type="evidence" value="ECO:0007669"/>
    <property type="project" value="InterPro"/>
</dbReference>
<keyword evidence="3 6" id="KW-0349">Heme</keyword>
<dbReference type="GO" id="GO:0004497">
    <property type="term" value="F:monooxygenase activity"/>
    <property type="evidence" value="ECO:0007669"/>
    <property type="project" value="UniProtKB-KW"/>
</dbReference>
<evidence type="ECO:0000256" key="4">
    <source>
        <dbReference type="ARBA" id="ARBA00022723"/>
    </source>
</evidence>
<comment type="cofactor">
    <cofactor evidence="1 6">
        <name>heme</name>
        <dbReference type="ChEBI" id="CHEBI:30413"/>
    </cofactor>
</comment>
<dbReference type="SUPFAM" id="SSF48264">
    <property type="entry name" value="Cytochrome P450"/>
    <property type="match status" value="1"/>
</dbReference>
<feature type="binding site" description="axial binding residue" evidence="6">
    <location>
        <position position="508"/>
    </location>
    <ligand>
        <name>heme</name>
        <dbReference type="ChEBI" id="CHEBI:30413"/>
    </ligand>
    <ligandPart>
        <name>Fe</name>
        <dbReference type="ChEBI" id="CHEBI:18248"/>
    </ligandPart>
</feature>
<dbReference type="Pfam" id="PF00067">
    <property type="entry name" value="p450"/>
    <property type="match status" value="1"/>
</dbReference>
<keyword evidence="8" id="KW-0472">Membrane</keyword>
<evidence type="ECO:0000256" key="2">
    <source>
        <dbReference type="ARBA" id="ARBA00010617"/>
    </source>
</evidence>
<keyword evidence="5 6" id="KW-0408">Iron</keyword>
<gene>
    <name evidence="9" type="ORF">QBC37DRAFT_65887</name>
</gene>
<proteinExistence type="inferred from homology"/>
<dbReference type="Proteomes" id="UP001301769">
    <property type="component" value="Unassembled WGS sequence"/>
</dbReference>
<dbReference type="InterPro" id="IPR001128">
    <property type="entry name" value="Cyt_P450"/>
</dbReference>
<dbReference type="AlphaFoldDB" id="A0AAN6XXJ5"/>
<keyword evidence="4 6" id="KW-0479">Metal-binding</keyword>
<sequence>METLSLGSGQWQSHHELDLSILSIIAWCICAFAVPLVALAIFRAYFHPLAAIPGPRLAALSNIWQAYHVRNGRMLVLGKTLHAMYGPMVRVGPNEVWLDSADAFRRIYGSGNGYEKSKFYLSTVLNRPSIDWGLNLHFPDTLDLLSEFDTKRYRLQRRLIRPVYQASNIKKFQTAVDGVIERAVAQLRALSGAEVDLKEWMHIIVVECLGAVVLTWSPGYITAQSDGGTSSHGYLGWKRRSVFGLFPLITTAAFFSKGLGRWFSNLWGVTFPTPKNFKPFFTPVYHKSSKRINVALRQHHASTKSKPKPSKAKQDSQPIDLLGDLIQLHKTKPEFTEKYLRRMAITNFGAGHETMCSALTSIMAMIGSHPDVQDKILDELRRHGYFPRTPTSTNKDQQPDVGQTNIDSDTAASLSYTMASIKEAQRLYPVIGMSLSRKVPKSGLSVNGVYIPPGTTVGCNPVSLHRNTAIFGDNASNFKPERWLQDDREARRAMERYNLTWGGGGRTCPGRHLAEMVVWKVVPALLREFEVVVTKIPCDEEVEYYFMAMLTGVRAKFIPRT</sequence>
<name>A0AAN6XXJ5_9PEZI</name>
<dbReference type="PANTHER" id="PTHR24305:SF232">
    <property type="entry name" value="P450, PUTATIVE (EUROFUNG)-RELATED"/>
    <property type="match status" value="1"/>
</dbReference>